<comment type="caution">
    <text evidence="1">The sequence shown here is derived from an EMBL/GenBank/DDBJ whole genome shotgun (WGS) entry which is preliminary data.</text>
</comment>
<dbReference type="EMBL" id="BSEJ01000013">
    <property type="protein sequence ID" value="GLJ62428.1"/>
    <property type="molecule type" value="Genomic_DNA"/>
</dbReference>
<reference evidence="1" key="1">
    <citation type="journal article" date="2014" name="Int. J. Syst. Evol. Microbiol.">
        <title>Complete genome sequence of Corynebacterium casei LMG S-19264T (=DSM 44701T), isolated from a smear-ripened cheese.</title>
        <authorList>
            <consortium name="US DOE Joint Genome Institute (JGI-PGF)"/>
            <person name="Walter F."/>
            <person name="Albersmeier A."/>
            <person name="Kalinowski J."/>
            <person name="Ruckert C."/>
        </authorList>
    </citation>
    <scope>NUCLEOTIDE SEQUENCE</scope>
    <source>
        <strain evidence="1">VKM Ac-1020</strain>
    </source>
</reference>
<evidence type="ECO:0000313" key="2">
    <source>
        <dbReference type="Proteomes" id="UP001142462"/>
    </source>
</evidence>
<evidence type="ECO:0000313" key="1">
    <source>
        <dbReference type="EMBL" id="GLJ62428.1"/>
    </source>
</evidence>
<dbReference type="Proteomes" id="UP001142462">
    <property type="component" value="Unassembled WGS sequence"/>
</dbReference>
<organism evidence="1 2">
    <name type="scientific">Microbacterium barkeri</name>
    <dbReference type="NCBI Taxonomy" id="33917"/>
    <lineage>
        <taxon>Bacteria</taxon>
        <taxon>Bacillati</taxon>
        <taxon>Actinomycetota</taxon>
        <taxon>Actinomycetes</taxon>
        <taxon>Micrococcales</taxon>
        <taxon>Microbacteriaceae</taxon>
        <taxon>Microbacterium</taxon>
    </lineage>
</organism>
<accession>A0A9W6LXP2</accession>
<gene>
    <name evidence="1" type="ORF">GCM10017576_25580</name>
</gene>
<sequence length="157" mass="16671">MQASWADAVLSRAHARGVVARIASALGHRLSVRASPSGWTVSRAGSAPAVCRTARELAHVLRPEVEVLQERDGADGLLQRMLTEGEHRPVTVTRGDVPAGMVRAAPDDRARPVRPEEVIPSVLHACLLEVAGIAAPRLQLSDDEGCWILDPSSHSGG</sequence>
<keyword evidence="2" id="KW-1185">Reference proteome</keyword>
<reference evidence="1" key="2">
    <citation type="submission" date="2023-01" db="EMBL/GenBank/DDBJ databases">
        <authorList>
            <person name="Sun Q."/>
            <person name="Evtushenko L."/>
        </authorList>
    </citation>
    <scope>NUCLEOTIDE SEQUENCE</scope>
    <source>
        <strain evidence="1">VKM Ac-1020</strain>
    </source>
</reference>
<name>A0A9W6LXP2_9MICO</name>
<dbReference type="AlphaFoldDB" id="A0A9W6LXP2"/>
<proteinExistence type="predicted"/>
<protein>
    <submittedName>
        <fullName evidence="1">Uncharacterized protein</fullName>
    </submittedName>
</protein>